<dbReference type="RefSeq" id="WP_059443128.1">
    <property type="nucleotide sequence ID" value="NZ_KN150849.1"/>
</dbReference>
<accession>A0AAW3F6W3</accession>
<reference evidence="2 3" key="1">
    <citation type="submission" date="2014-04" db="EMBL/GenBank/DDBJ databases">
        <authorList>
            <person name="Bishop-Lilly K.A."/>
            <person name="Broomall S.M."/>
            <person name="Chain P.S."/>
            <person name="Chertkov O."/>
            <person name="Coyne S.R."/>
            <person name="Daligault H.E."/>
            <person name="Davenport K.W."/>
            <person name="Erkkila T."/>
            <person name="Frey K.G."/>
            <person name="Gibbons H.S."/>
            <person name="Gu W."/>
            <person name="Jaissle J."/>
            <person name="Johnson S.L."/>
            <person name="Koroleva G.I."/>
            <person name="Ladner J.T."/>
            <person name="Lo C.-C."/>
            <person name="Minogue T.D."/>
            <person name="Munk C."/>
            <person name="Palacios G.F."/>
            <person name="Redden C.L."/>
            <person name="Rosenzweig C.N."/>
            <person name="Scholz M.B."/>
            <person name="Teshima H."/>
            <person name="Xu Y."/>
        </authorList>
    </citation>
    <scope>NUCLEOTIDE SEQUENCE [LARGE SCALE GENOMIC DNA]</scope>
    <source>
        <strain evidence="3">gladioli</strain>
    </source>
</reference>
<organism evidence="2 3">
    <name type="scientific">Burkholderia gladioli</name>
    <name type="common">Pseudomonas marginata</name>
    <name type="synonym">Phytomonas marginata</name>
    <dbReference type="NCBI Taxonomy" id="28095"/>
    <lineage>
        <taxon>Bacteria</taxon>
        <taxon>Pseudomonadati</taxon>
        <taxon>Pseudomonadota</taxon>
        <taxon>Betaproteobacteria</taxon>
        <taxon>Burkholderiales</taxon>
        <taxon>Burkholderiaceae</taxon>
        <taxon>Burkholderia</taxon>
    </lineage>
</organism>
<dbReference type="EMBL" id="JPGG01000015">
    <property type="protein sequence ID" value="KGC17285.1"/>
    <property type="molecule type" value="Genomic_DNA"/>
</dbReference>
<dbReference type="Proteomes" id="UP000029590">
    <property type="component" value="Unassembled WGS sequence"/>
</dbReference>
<evidence type="ECO:0000313" key="2">
    <source>
        <dbReference type="EMBL" id="KGC17285.1"/>
    </source>
</evidence>
<proteinExistence type="predicted"/>
<sequence>MQEPEDALHQSRPLRSPEQIGADTTPPYLPMPAPLIAPIKAKILVAAECSRNGIIDRPVAEARCDVSGLLSRSDYQLGYFDVPLTSIVSLDHKQMAPDASTWRELFGGLLCSDWDERALAYFESEIGAAFFPATGARGALKLYARGGAAYCKNGHHRLIAAVVWLASRFGDTAVLRKVRVEYTTIPRQVLQLISTAVQQGKRVDIAEFEDGALIRVSTGRIANYWRKIGEDLQPHPVPRGLVGWYRRRRNPEDNKETEQHWINVPPFLALALADDAWLREQVARPRYTDKPAH</sequence>
<name>A0AAW3F6W3_BURGA</name>
<evidence type="ECO:0000313" key="3">
    <source>
        <dbReference type="Proteomes" id="UP000029590"/>
    </source>
</evidence>
<comment type="caution">
    <text evidence="2">The sequence shown here is derived from an EMBL/GenBank/DDBJ whole genome shotgun (WGS) entry which is preliminary data.</text>
</comment>
<dbReference type="AlphaFoldDB" id="A0AAW3F6W3"/>
<evidence type="ECO:0000256" key="1">
    <source>
        <dbReference type="SAM" id="MobiDB-lite"/>
    </source>
</evidence>
<protein>
    <submittedName>
        <fullName evidence="2">Uncharacterized protein</fullName>
    </submittedName>
</protein>
<feature type="region of interest" description="Disordered" evidence="1">
    <location>
        <begin position="1"/>
        <end position="27"/>
    </location>
</feature>
<gene>
    <name evidence="2" type="ORF">DM48_3386</name>
</gene>